<name>A0A6A3NC87_9STRA</name>
<organism evidence="2 5">
    <name type="scientific">Phytophthora rubi</name>
    <dbReference type="NCBI Taxonomy" id="129364"/>
    <lineage>
        <taxon>Eukaryota</taxon>
        <taxon>Sar</taxon>
        <taxon>Stramenopiles</taxon>
        <taxon>Oomycota</taxon>
        <taxon>Peronosporomycetes</taxon>
        <taxon>Peronosporales</taxon>
        <taxon>Peronosporaceae</taxon>
        <taxon>Phytophthora</taxon>
    </lineage>
</organism>
<evidence type="ECO:0000313" key="2">
    <source>
        <dbReference type="EMBL" id="KAE9043037.1"/>
    </source>
</evidence>
<evidence type="ECO:0000313" key="4">
    <source>
        <dbReference type="Proteomes" id="UP000434957"/>
    </source>
</evidence>
<dbReference type="Proteomes" id="UP000434957">
    <property type="component" value="Unassembled WGS sequence"/>
</dbReference>
<accession>A0A6A3NC87</accession>
<reference evidence="2 5" key="1">
    <citation type="submission" date="2018-09" db="EMBL/GenBank/DDBJ databases">
        <title>Genomic investigation of the strawberry pathogen Phytophthora fragariae indicates pathogenicity is determined by transcriptional variation in three key races.</title>
        <authorList>
            <person name="Adams T.M."/>
            <person name="Armitage A.D."/>
            <person name="Sobczyk M.K."/>
            <person name="Bates H.J."/>
            <person name="Dunwell J.M."/>
            <person name="Nellist C.F."/>
            <person name="Harrison R.J."/>
        </authorList>
    </citation>
    <scope>NUCLEOTIDE SEQUENCE [LARGE SCALE GENOMIC DNA]</scope>
    <source>
        <strain evidence="2 5">SCRP324</strain>
        <strain evidence="3 4">SCRP333</strain>
    </source>
</reference>
<dbReference type="AlphaFoldDB" id="A0A6A3NC87"/>
<evidence type="ECO:0000313" key="3">
    <source>
        <dbReference type="EMBL" id="KAE9353994.1"/>
    </source>
</evidence>
<keyword evidence="4" id="KW-1185">Reference proteome</keyword>
<feature type="region of interest" description="Disordered" evidence="1">
    <location>
        <begin position="43"/>
        <end position="67"/>
    </location>
</feature>
<proteinExistence type="predicted"/>
<protein>
    <submittedName>
        <fullName evidence="2">Uncharacterized protein</fullName>
    </submittedName>
</protein>
<evidence type="ECO:0000313" key="5">
    <source>
        <dbReference type="Proteomes" id="UP000435112"/>
    </source>
</evidence>
<evidence type="ECO:0000256" key="1">
    <source>
        <dbReference type="SAM" id="MobiDB-lite"/>
    </source>
</evidence>
<comment type="caution">
    <text evidence="2">The sequence shown here is derived from an EMBL/GenBank/DDBJ whole genome shotgun (WGS) entry which is preliminary data.</text>
</comment>
<dbReference type="OrthoDB" id="118240at2759"/>
<sequence>MELADWSPTEAATVLSKWKKKLRAAFGATTAGVTHLVFGATTFPAPNETDPSRVPLPPTPHKGAYDV</sequence>
<gene>
    <name evidence="2" type="ORF">PR002_g3565</name>
    <name evidence="3" type="ORF">PR003_g3579</name>
</gene>
<dbReference type="EMBL" id="QXFT01000127">
    <property type="protein sequence ID" value="KAE9353994.1"/>
    <property type="molecule type" value="Genomic_DNA"/>
</dbReference>
<dbReference type="EMBL" id="QXFU01000132">
    <property type="protein sequence ID" value="KAE9043037.1"/>
    <property type="molecule type" value="Genomic_DNA"/>
</dbReference>
<dbReference type="Proteomes" id="UP000435112">
    <property type="component" value="Unassembled WGS sequence"/>
</dbReference>